<evidence type="ECO:0000256" key="3">
    <source>
        <dbReference type="ARBA" id="ARBA00022529"/>
    </source>
</evidence>
<dbReference type="Proteomes" id="UP001201812">
    <property type="component" value="Unassembled WGS sequence"/>
</dbReference>
<feature type="active site" description="Proton donor" evidence="8">
    <location>
        <position position="63"/>
    </location>
</feature>
<accession>A0AAD4R589</accession>
<comment type="catalytic activity">
    <reaction evidence="1">
        <text>Hydrolysis of (1-&gt;4)-beta-linkages between N-acetylmuramic acid and N-acetyl-D-glucosamine residues in a peptidoglycan and between N-acetyl-D-glucosamine residues in chitodextrins.</text>
        <dbReference type="EC" id="3.2.1.17"/>
    </reaction>
</comment>
<feature type="signal peptide" evidence="10">
    <location>
        <begin position="1"/>
        <end position="25"/>
    </location>
</feature>
<keyword evidence="6 9" id="KW-1015">Disulfide bond</keyword>
<dbReference type="EMBL" id="JAKKPZ010000024">
    <property type="protein sequence ID" value="KAI1710861.1"/>
    <property type="molecule type" value="Genomic_DNA"/>
</dbReference>
<keyword evidence="7" id="KW-0326">Glycosidase</keyword>
<dbReference type="InterPro" id="IPR008597">
    <property type="entry name" value="Invert_lysozyme"/>
</dbReference>
<keyword evidence="12" id="KW-1185">Reference proteome</keyword>
<sequence>MCYGGELYMARLITLLNLLRSGGLVQRPGGQQAVTIATPPNSTAKLIEVQPDATCLAAICKQESQCTDRACAIDTDRTNQTVCGYYQIKYDYFSDCKSGATPLPITDWEKCSMDKACAEQCVKNYILMYATMNPDCQALLSLPNGMCKAAAATHNGGPPGCSPSDSKAQVSSHGFWGQGLTDSGIAFQNLYSVTKHL</sequence>
<evidence type="ECO:0000256" key="9">
    <source>
        <dbReference type="PIRSR" id="PIRSR608597-3"/>
    </source>
</evidence>
<feature type="disulfide bond" evidence="9">
    <location>
        <begin position="111"/>
        <end position="117"/>
    </location>
</feature>
<keyword evidence="5" id="KW-0378">Hydrolase</keyword>
<feature type="disulfide bond" evidence="9">
    <location>
        <begin position="96"/>
        <end position="121"/>
    </location>
</feature>
<dbReference type="GO" id="GO:0031640">
    <property type="term" value="P:killing of cells of another organism"/>
    <property type="evidence" value="ECO:0007669"/>
    <property type="project" value="UniProtKB-KW"/>
</dbReference>
<gene>
    <name evidence="11" type="ORF">DdX_10563</name>
</gene>
<dbReference type="AlphaFoldDB" id="A0AAD4R589"/>
<reference evidence="11" key="1">
    <citation type="submission" date="2022-01" db="EMBL/GenBank/DDBJ databases">
        <title>Genome Sequence Resource for Two Populations of Ditylenchus destructor, the Migratory Endoparasitic Phytonematode.</title>
        <authorList>
            <person name="Zhang H."/>
            <person name="Lin R."/>
            <person name="Xie B."/>
        </authorList>
    </citation>
    <scope>NUCLEOTIDE SEQUENCE</scope>
    <source>
        <strain evidence="11">BazhouSP</strain>
    </source>
</reference>
<feature type="disulfide bond" evidence="9">
    <location>
        <begin position="60"/>
        <end position="66"/>
    </location>
</feature>
<feature type="active site" description="Nucleophile" evidence="8">
    <location>
        <position position="74"/>
    </location>
</feature>
<dbReference type="PROSITE" id="PS51909">
    <property type="entry name" value="LYSOZYME_I"/>
    <property type="match status" value="1"/>
</dbReference>
<feature type="disulfide bond" evidence="9">
    <location>
        <begin position="55"/>
        <end position="147"/>
    </location>
</feature>
<dbReference type="PANTHER" id="PTHR11195:SF13">
    <property type="entry name" value="INVERTEBRATE-TYPE LYSOZYME 2-RELATED"/>
    <property type="match status" value="1"/>
</dbReference>
<evidence type="ECO:0000256" key="1">
    <source>
        <dbReference type="ARBA" id="ARBA00000632"/>
    </source>
</evidence>
<keyword evidence="10" id="KW-0732">Signal</keyword>
<dbReference type="PANTHER" id="PTHR11195">
    <property type="entry name" value="DESTABILASE-RELATED"/>
    <property type="match status" value="1"/>
</dbReference>
<evidence type="ECO:0000256" key="7">
    <source>
        <dbReference type="ARBA" id="ARBA00023295"/>
    </source>
</evidence>
<evidence type="ECO:0000256" key="10">
    <source>
        <dbReference type="SAM" id="SignalP"/>
    </source>
</evidence>
<dbReference type="GO" id="GO:0003796">
    <property type="term" value="F:lysozyme activity"/>
    <property type="evidence" value="ECO:0007669"/>
    <property type="project" value="UniProtKB-EC"/>
</dbReference>
<dbReference type="Gene3D" id="1.10.530.10">
    <property type="match status" value="1"/>
</dbReference>
<keyword evidence="4" id="KW-0081">Bacteriolytic enzyme</keyword>
<feature type="disulfide bond" evidence="9">
    <location>
        <begin position="71"/>
        <end position="83"/>
    </location>
</feature>
<keyword evidence="3" id="KW-0929">Antimicrobial</keyword>
<evidence type="ECO:0000313" key="11">
    <source>
        <dbReference type="EMBL" id="KAI1710861.1"/>
    </source>
</evidence>
<feature type="chain" id="PRO_5042296991" description="lysozyme" evidence="10">
    <location>
        <begin position="26"/>
        <end position="197"/>
    </location>
</feature>
<comment type="caution">
    <text evidence="11">The sequence shown here is derived from an EMBL/GenBank/DDBJ whole genome shotgun (WGS) entry which is preliminary data.</text>
</comment>
<evidence type="ECO:0000256" key="2">
    <source>
        <dbReference type="ARBA" id="ARBA00012732"/>
    </source>
</evidence>
<evidence type="ECO:0000256" key="6">
    <source>
        <dbReference type="ARBA" id="ARBA00023157"/>
    </source>
</evidence>
<evidence type="ECO:0000313" key="12">
    <source>
        <dbReference type="Proteomes" id="UP001201812"/>
    </source>
</evidence>
<organism evidence="11 12">
    <name type="scientific">Ditylenchus destructor</name>
    <dbReference type="NCBI Taxonomy" id="166010"/>
    <lineage>
        <taxon>Eukaryota</taxon>
        <taxon>Metazoa</taxon>
        <taxon>Ecdysozoa</taxon>
        <taxon>Nematoda</taxon>
        <taxon>Chromadorea</taxon>
        <taxon>Rhabditida</taxon>
        <taxon>Tylenchina</taxon>
        <taxon>Tylenchomorpha</taxon>
        <taxon>Sphaerularioidea</taxon>
        <taxon>Anguinidae</taxon>
        <taxon>Anguininae</taxon>
        <taxon>Ditylenchus</taxon>
    </lineage>
</organism>
<evidence type="ECO:0000256" key="8">
    <source>
        <dbReference type="PIRSR" id="PIRSR608597-1"/>
    </source>
</evidence>
<evidence type="ECO:0000256" key="5">
    <source>
        <dbReference type="ARBA" id="ARBA00022801"/>
    </source>
</evidence>
<evidence type="ECO:0000256" key="4">
    <source>
        <dbReference type="ARBA" id="ARBA00022638"/>
    </source>
</evidence>
<feature type="disulfide bond" evidence="9">
    <location>
        <begin position="136"/>
        <end position="161"/>
    </location>
</feature>
<dbReference type="GO" id="GO:0042742">
    <property type="term" value="P:defense response to bacterium"/>
    <property type="evidence" value="ECO:0007669"/>
    <property type="project" value="UniProtKB-KW"/>
</dbReference>
<name>A0AAD4R589_9BILA</name>
<protein>
    <recommendedName>
        <fullName evidence="2">lysozyme</fullName>
        <ecNumber evidence="2">3.2.1.17</ecNumber>
    </recommendedName>
</protein>
<dbReference type="EC" id="3.2.1.17" evidence="2"/>
<proteinExistence type="predicted"/>
<dbReference type="Pfam" id="PF05497">
    <property type="entry name" value="Destabilase"/>
    <property type="match status" value="1"/>
</dbReference>